<comment type="caution">
    <text evidence="1">The sequence shown here is derived from an EMBL/GenBank/DDBJ whole genome shotgun (WGS) entry which is preliminary data.</text>
</comment>
<gene>
    <name evidence="1" type="ORF">INT48_009216</name>
</gene>
<evidence type="ECO:0000313" key="2">
    <source>
        <dbReference type="Proteomes" id="UP000613177"/>
    </source>
</evidence>
<accession>A0A8H7VU10</accession>
<dbReference type="AlphaFoldDB" id="A0A8H7VU10"/>
<name>A0A8H7VU10_9FUNG</name>
<keyword evidence="2" id="KW-1185">Reference proteome</keyword>
<evidence type="ECO:0000313" key="1">
    <source>
        <dbReference type="EMBL" id="KAG2233090.1"/>
    </source>
</evidence>
<sequence length="125" mass="14160">MPVSHMPMNTHQFVSKTAITFDGLIDVRESGSFEVTMLSSVLLTRRFSNNCGHMGLNNIFDRVLHAFYSSNIKKLTRDDIMAMARYEYARQLCIYTKAQLTNGLKKLPNPRVNTANNINTATLIC</sequence>
<reference evidence="1" key="1">
    <citation type="submission" date="2021-01" db="EMBL/GenBank/DDBJ databases">
        <title>Metabolic potential, ecology and presence of endohyphal bacteria is reflected in genomic diversity of Mucoromycotina.</title>
        <authorList>
            <person name="Muszewska A."/>
            <person name="Okrasinska A."/>
            <person name="Steczkiewicz K."/>
            <person name="Drgas O."/>
            <person name="Orlowska M."/>
            <person name="Perlinska-Lenart U."/>
            <person name="Aleksandrzak-Piekarczyk T."/>
            <person name="Szatraj K."/>
            <person name="Zielenkiewicz U."/>
            <person name="Pilsyk S."/>
            <person name="Malc E."/>
            <person name="Mieczkowski P."/>
            <person name="Kruszewska J.S."/>
            <person name="Biernat P."/>
            <person name="Pawlowska J."/>
        </authorList>
    </citation>
    <scope>NUCLEOTIDE SEQUENCE</scope>
    <source>
        <strain evidence="1">WA0000018081</strain>
    </source>
</reference>
<dbReference type="EMBL" id="JAEPRE010000090">
    <property type="protein sequence ID" value="KAG2233090.1"/>
    <property type="molecule type" value="Genomic_DNA"/>
</dbReference>
<dbReference type="Proteomes" id="UP000613177">
    <property type="component" value="Unassembled WGS sequence"/>
</dbReference>
<proteinExistence type="predicted"/>
<protein>
    <submittedName>
        <fullName evidence="1">Uncharacterized protein</fullName>
    </submittedName>
</protein>
<organism evidence="1 2">
    <name type="scientific">Thamnidium elegans</name>
    <dbReference type="NCBI Taxonomy" id="101142"/>
    <lineage>
        <taxon>Eukaryota</taxon>
        <taxon>Fungi</taxon>
        <taxon>Fungi incertae sedis</taxon>
        <taxon>Mucoromycota</taxon>
        <taxon>Mucoromycotina</taxon>
        <taxon>Mucoromycetes</taxon>
        <taxon>Mucorales</taxon>
        <taxon>Mucorineae</taxon>
        <taxon>Mucoraceae</taxon>
        <taxon>Thamnidium</taxon>
    </lineage>
</organism>